<organism evidence="1 2">
    <name type="scientific">Medicago truncatula</name>
    <name type="common">Barrel medic</name>
    <name type="synonym">Medicago tribuloides</name>
    <dbReference type="NCBI Taxonomy" id="3880"/>
    <lineage>
        <taxon>Eukaryota</taxon>
        <taxon>Viridiplantae</taxon>
        <taxon>Streptophyta</taxon>
        <taxon>Embryophyta</taxon>
        <taxon>Tracheophyta</taxon>
        <taxon>Spermatophyta</taxon>
        <taxon>Magnoliopsida</taxon>
        <taxon>eudicotyledons</taxon>
        <taxon>Gunneridae</taxon>
        <taxon>Pentapetalae</taxon>
        <taxon>rosids</taxon>
        <taxon>fabids</taxon>
        <taxon>Fabales</taxon>
        <taxon>Fabaceae</taxon>
        <taxon>Papilionoideae</taxon>
        <taxon>50 kb inversion clade</taxon>
        <taxon>NPAAA clade</taxon>
        <taxon>Hologalegina</taxon>
        <taxon>IRL clade</taxon>
        <taxon>Trifolieae</taxon>
        <taxon>Medicago</taxon>
    </lineage>
</organism>
<dbReference type="Gramene" id="rna24234">
    <property type="protein sequence ID" value="RHN61743.1"/>
    <property type="gene ID" value="gene24234"/>
</dbReference>
<dbReference type="AlphaFoldDB" id="A0A396IAG2"/>
<dbReference type="EMBL" id="PSQE01000004">
    <property type="protein sequence ID" value="RHN61743.1"/>
    <property type="molecule type" value="Genomic_DNA"/>
</dbReference>
<proteinExistence type="predicted"/>
<evidence type="ECO:0000313" key="1">
    <source>
        <dbReference type="EMBL" id="RHN61743.1"/>
    </source>
</evidence>
<protein>
    <submittedName>
        <fullName evidence="1">Uncharacterized protein</fullName>
    </submittedName>
</protein>
<evidence type="ECO:0000313" key="2">
    <source>
        <dbReference type="Proteomes" id="UP000265566"/>
    </source>
</evidence>
<name>A0A396IAG2_MEDTR</name>
<reference evidence="2" key="1">
    <citation type="journal article" date="2018" name="Nat. Plants">
        <title>Whole-genome landscape of Medicago truncatula symbiotic genes.</title>
        <authorList>
            <person name="Pecrix Y."/>
            <person name="Staton S.E."/>
            <person name="Sallet E."/>
            <person name="Lelandais-Briere C."/>
            <person name="Moreau S."/>
            <person name="Carrere S."/>
            <person name="Blein T."/>
            <person name="Jardinaud M.F."/>
            <person name="Latrasse D."/>
            <person name="Zouine M."/>
            <person name="Zahm M."/>
            <person name="Kreplak J."/>
            <person name="Mayjonade B."/>
            <person name="Satge C."/>
            <person name="Perez M."/>
            <person name="Cauet S."/>
            <person name="Marande W."/>
            <person name="Chantry-Darmon C."/>
            <person name="Lopez-Roques C."/>
            <person name="Bouchez O."/>
            <person name="Berard A."/>
            <person name="Debelle F."/>
            <person name="Munos S."/>
            <person name="Bendahmane A."/>
            <person name="Berges H."/>
            <person name="Niebel A."/>
            <person name="Buitink J."/>
            <person name="Frugier F."/>
            <person name="Benhamed M."/>
            <person name="Crespi M."/>
            <person name="Gouzy J."/>
            <person name="Gamas P."/>
        </authorList>
    </citation>
    <scope>NUCLEOTIDE SEQUENCE [LARGE SCALE GENOMIC DNA]</scope>
    <source>
        <strain evidence="2">cv. Jemalong A17</strain>
    </source>
</reference>
<dbReference type="Proteomes" id="UP000265566">
    <property type="component" value="Chromosome 4"/>
</dbReference>
<gene>
    <name evidence="1" type="ORF">MtrunA17_Chr4g0039931</name>
</gene>
<accession>A0A396IAG2</accession>
<comment type="caution">
    <text evidence="1">The sequence shown here is derived from an EMBL/GenBank/DDBJ whole genome shotgun (WGS) entry which is preliminary data.</text>
</comment>
<sequence length="102" mass="11015">MEASATLAASSSLTSYSNVVLIMLESLPFSITSIRTLNSVNPRSKHPPSTTSTSLMCFSLSILVNFSFKPVGPGKPDQTPTKIINVMLTQNTIDLYTYCVVP</sequence>